<feature type="region of interest" description="Disordered" evidence="1">
    <location>
        <begin position="149"/>
        <end position="173"/>
    </location>
</feature>
<sequence length="173" mass="18888">MGLVRLQRFLLALGMVIAVGPPAPPVVAADGPTATQTTDSGLWSSTVARYLADPLWRDDEAYNAGHVLQVPLHAAFARQRADRMGQSPRTSGVSWPRTTPSPRLTALSTACSICNWRVASRSWRTARAALGSLRRDWYADWPTRWTGCGSGNRRERTGRHRFRAGSPSGFGGN</sequence>
<evidence type="ECO:0000256" key="1">
    <source>
        <dbReference type="SAM" id="MobiDB-lite"/>
    </source>
</evidence>
<accession>A0A931CG69</accession>
<feature type="region of interest" description="Disordered" evidence="1">
    <location>
        <begin position="80"/>
        <end position="99"/>
    </location>
</feature>
<name>A0A931CG69_9ACTN</name>
<dbReference type="Proteomes" id="UP000598146">
    <property type="component" value="Unassembled WGS sequence"/>
</dbReference>
<keyword evidence="4" id="KW-1185">Reference proteome</keyword>
<organism evidence="3 4">
    <name type="scientific">Actinoplanes aureus</name>
    <dbReference type="NCBI Taxonomy" id="2792083"/>
    <lineage>
        <taxon>Bacteria</taxon>
        <taxon>Bacillati</taxon>
        <taxon>Actinomycetota</taxon>
        <taxon>Actinomycetes</taxon>
        <taxon>Micromonosporales</taxon>
        <taxon>Micromonosporaceae</taxon>
        <taxon>Actinoplanes</taxon>
    </lineage>
</organism>
<comment type="caution">
    <text evidence="3">The sequence shown here is derived from an EMBL/GenBank/DDBJ whole genome shotgun (WGS) entry which is preliminary data.</text>
</comment>
<feature type="chain" id="PRO_5037785700" evidence="2">
    <location>
        <begin position="29"/>
        <end position="173"/>
    </location>
</feature>
<feature type="compositionally biased region" description="Polar residues" evidence="1">
    <location>
        <begin position="87"/>
        <end position="99"/>
    </location>
</feature>
<proteinExistence type="predicted"/>
<evidence type="ECO:0000256" key="2">
    <source>
        <dbReference type="SAM" id="SignalP"/>
    </source>
</evidence>
<dbReference type="RefSeq" id="WP_196418412.1">
    <property type="nucleotide sequence ID" value="NZ_JADQTO010000022.1"/>
</dbReference>
<gene>
    <name evidence="3" type="ORF">I4J89_34815</name>
</gene>
<dbReference type="EMBL" id="JADQTO010000022">
    <property type="protein sequence ID" value="MBG0566631.1"/>
    <property type="molecule type" value="Genomic_DNA"/>
</dbReference>
<feature type="signal peptide" evidence="2">
    <location>
        <begin position="1"/>
        <end position="28"/>
    </location>
</feature>
<dbReference type="AlphaFoldDB" id="A0A931CG69"/>
<reference evidence="3" key="1">
    <citation type="submission" date="2020-11" db="EMBL/GenBank/DDBJ databases">
        <title>Isolation and identification of active actinomycetes.</title>
        <authorList>
            <person name="Sun X."/>
        </authorList>
    </citation>
    <scope>NUCLEOTIDE SEQUENCE</scope>
    <source>
        <strain evidence="3">NEAU-A11</strain>
    </source>
</reference>
<protein>
    <submittedName>
        <fullName evidence="3">Uncharacterized protein</fullName>
    </submittedName>
</protein>
<evidence type="ECO:0000313" key="3">
    <source>
        <dbReference type="EMBL" id="MBG0566631.1"/>
    </source>
</evidence>
<evidence type="ECO:0000313" key="4">
    <source>
        <dbReference type="Proteomes" id="UP000598146"/>
    </source>
</evidence>
<keyword evidence="2" id="KW-0732">Signal</keyword>